<sequence length="100" mass="10527">VHSRGLLLDEAGGDGRRPAAARGRLEGVPRQDPVRPAPVGRAAGHDAAGGGRQLVRRRAVRRPRRLGRARRVPGPRAAQGVHRPQQGAVGAGADLRLHAL</sequence>
<feature type="non-terminal residue" evidence="2">
    <location>
        <position position="100"/>
    </location>
</feature>
<reference evidence="2" key="1">
    <citation type="submission" date="2020-02" db="EMBL/GenBank/DDBJ databases">
        <authorList>
            <person name="Meier V. D."/>
        </authorList>
    </citation>
    <scope>NUCLEOTIDE SEQUENCE</scope>
    <source>
        <strain evidence="2">AVDCRST_MAG64</strain>
    </source>
</reference>
<proteinExistence type="predicted"/>
<evidence type="ECO:0000313" key="2">
    <source>
        <dbReference type="EMBL" id="CAA9438883.1"/>
    </source>
</evidence>
<name>A0A6J4QEX0_9BACT</name>
<dbReference type="AlphaFoldDB" id="A0A6J4QEX0"/>
<gene>
    <name evidence="2" type="ORF">AVDCRST_MAG64-4005</name>
</gene>
<feature type="region of interest" description="Disordered" evidence="1">
    <location>
        <begin position="1"/>
        <end position="100"/>
    </location>
</feature>
<dbReference type="EMBL" id="CADCUQ010000926">
    <property type="protein sequence ID" value="CAA9438883.1"/>
    <property type="molecule type" value="Genomic_DNA"/>
</dbReference>
<feature type="compositionally biased region" description="Basic residues" evidence="1">
    <location>
        <begin position="54"/>
        <end position="73"/>
    </location>
</feature>
<organism evidence="2">
    <name type="scientific">uncultured Phycisphaerae bacterium</name>
    <dbReference type="NCBI Taxonomy" id="904963"/>
    <lineage>
        <taxon>Bacteria</taxon>
        <taxon>Pseudomonadati</taxon>
        <taxon>Planctomycetota</taxon>
        <taxon>Phycisphaerae</taxon>
        <taxon>environmental samples</taxon>
    </lineage>
</organism>
<accession>A0A6J4QEX0</accession>
<evidence type="ECO:0000256" key="1">
    <source>
        <dbReference type="SAM" id="MobiDB-lite"/>
    </source>
</evidence>
<feature type="non-terminal residue" evidence="2">
    <location>
        <position position="1"/>
    </location>
</feature>
<protein>
    <submittedName>
        <fullName evidence="2">Uncharacterized protein</fullName>
    </submittedName>
</protein>
<feature type="compositionally biased region" description="Basic and acidic residues" evidence="1">
    <location>
        <begin position="13"/>
        <end position="33"/>
    </location>
</feature>